<keyword evidence="3" id="KW-1003">Cell membrane</keyword>
<evidence type="ECO:0000256" key="1">
    <source>
        <dbReference type="ARBA" id="ARBA00004651"/>
    </source>
</evidence>
<reference evidence="9" key="1">
    <citation type="journal article" date="2021" name="Science">
        <title>Hunting the eagle killer: A cyanobacterial neurotoxin causes vacuolar myelinopathy.</title>
        <authorList>
            <person name="Breinlinger S."/>
            <person name="Phillips T.J."/>
            <person name="Haram B.N."/>
            <person name="Mares J."/>
            <person name="Martinez Yerena J.A."/>
            <person name="Hrouzek P."/>
            <person name="Sobotka R."/>
            <person name="Henderson W.M."/>
            <person name="Schmieder P."/>
            <person name="Williams S.M."/>
            <person name="Lauderdale J.D."/>
            <person name="Wilde H.D."/>
            <person name="Gerrin W."/>
            <person name="Kust A."/>
            <person name="Washington J.W."/>
            <person name="Wagner C."/>
            <person name="Geier B."/>
            <person name="Liebeke M."/>
            <person name="Enke H."/>
            <person name="Niedermeyer T.H.J."/>
            <person name="Wilde S.B."/>
        </authorList>
    </citation>
    <scope>NUCLEOTIDE SEQUENCE [LARGE SCALE GENOMIC DNA]</scope>
    <source>
        <strain evidence="9">Thurmond2011</strain>
    </source>
</reference>
<dbReference type="Proteomes" id="UP000667802">
    <property type="component" value="Unassembled WGS sequence"/>
</dbReference>
<dbReference type="RefSeq" id="WP_208340483.1">
    <property type="nucleotide sequence ID" value="NZ_CAWQFN010000669.1"/>
</dbReference>
<comment type="similarity">
    <text evidence="2">Belongs to the DoxX family.</text>
</comment>
<name>A0AAP5I6I4_9CYAN</name>
<evidence type="ECO:0000256" key="4">
    <source>
        <dbReference type="ARBA" id="ARBA00022692"/>
    </source>
</evidence>
<feature type="transmembrane region" description="Helical" evidence="7">
    <location>
        <begin position="59"/>
        <end position="78"/>
    </location>
</feature>
<proteinExistence type="inferred from homology"/>
<dbReference type="PANTHER" id="PTHR33452:SF1">
    <property type="entry name" value="INNER MEMBRANE PROTEIN YPHA-RELATED"/>
    <property type="match status" value="1"/>
</dbReference>
<comment type="caution">
    <text evidence="8">The sequence shown here is derived from an EMBL/GenBank/DDBJ whole genome shotgun (WGS) entry which is preliminary data.</text>
</comment>
<keyword evidence="6 7" id="KW-0472">Membrane</keyword>
<evidence type="ECO:0000256" key="6">
    <source>
        <dbReference type="ARBA" id="ARBA00023136"/>
    </source>
</evidence>
<feature type="transmembrane region" description="Helical" evidence="7">
    <location>
        <begin position="123"/>
        <end position="147"/>
    </location>
</feature>
<dbReference type="EMBL" id="JAALHA020000005">
    <property type="protein sequence ID" value="MDR9895726.1"/>
    <property type="molecule type" value="Genomic_DNA"/>
</dbReference>
<organism evidence="8 9">
    <name type="scientific">Aetokthonos hydrillicola Thurmond2011</name>
    <dbReference type="NCBI Taxonomy" id="2712845"/>
    <lineage>
        <taxon>Bacteria</taxon>
        <taxon>Bacillati</taxon>
        <taxon>Cyanobacteriota</taxon>
        <taxon>Cyanophyceae</taxon>
        <taxon>Nostocales</taxon>
        <taxon>Hapalosiphonaceae</taxon>
        <taxon>Aetokthonos</taxon>
    </lineage>
</organism>
<gene>
    <name evidence="8" type="ORF">G7B40_014290</name>
</gene>
<evidence type="ECO:0000256" key="7">
    <source>
        <dbReference type="SAM" id="Phobius"/>
    </source>
</evidence>
<dbReference type="Pfam" id="PF07681">
    <property type="entry name" value="DoxX"/>
    <property type="match status" value="1"/>
</dbReference>
<dbReference type="AlphaFoldDB" id="A0AAP5I6I4"/>
<comment type="subcellular location">
    <subcellularLocation>
        <location evidence="1">Cell membrane</location>
        <topology evidence="1">Multi-pass membrane protein</topology>
    </subcellularLocation>
</comment>
<feature type="transmembrane region" description="Helical" evidence="7">
    <location>
        <begin position="20"/>
        <end position="38"/>
    </location>
</feature>
<evidence type="ECO:0000313" key="9">
    <source>
        <dbReference type="Proteomes" id="UP000667802"/>
    </source>
</evidence>
<feature type="transmembrane region" description="Helical" evidence="7">
    <location>
        <begin position="84"/>
        <end position="102"/>
    </location>
</feature>
<evidence type="ECO:0000313" key="8">
    <source>
        <dbReference type="EMBL" id="MDR9895726.1"/>
    </source>
</evidence>
<keyword evidence="5 7" id="KW-1133">Transmembrane helix</keyword>
<keyword evidence="4 7" id="KW-0812">Transmembrane</keyword>
<dbReference type="InterPro" id="IPR032808">
    <property type="entry name" value="DoxX"/>
</dbReference>
<sequence>MQIQTLAQYLPPFLTGLNAWVLLGVRLVWGTVLVVYSFPMIKNPLHWMDINEKPSGFPGFLQALGAIAVFGGGIGLMFGLLTPLAALGLAFAMIIALSLHLAHGIPFVKSAPDAPGESYDTSLLYFMLALLFVCLGPGALSLDFLIFGRL</sequence>
<protein>
    <submittedName>
        <fullName evidence="8">DoxX family protein</fullName>
    </submittedName>
</protein>
<dbReference type="GO" id="GO:0005886">
    <property type="term" value="C:plasma membrane"/>
    <property type="evidence" value="ECO:0007669"/>
    <property type="project" value="UniProtKB-SubCell"/>
</dbReference>
<evidence type="ECO:0000256" key="2">
    <source>
        <dbReference type="ARBA" id="ARBA00006679"/>
    </source>
</evidence>
<dbReference type="InterPro" id="IPR051907">
    <property type="entry name" value="DoxX-like_oxidoreductase"/>
</dbReference>
<accession>A0AAP5I6I4</accession>
<evidence type="ECO:0000256" key="5">
    <source>
        <dbReference type="ARBA" id="ARBA00022989"/>
    </source>
</evidence>
<dbReference type="PANTHER" id="PTHR33452">
    <property type="entry name" value="OXIDOREDUCTASE CATD-RELATED"/>
    <property type="match status" value="1"/>
</dbReference>
<evidence type="ECO:0000256" key="3">
    <source>
        <dbReference type="ARBA" id="ARBA00022475"/>
    </source>
</evidence>
<keyword evidence="9" id="KW-1185">Reference proteome</keyword>